<keyword evidence="5" id="KW-0597">Phosphoprotein</keyword>
<evidence type="ECO:0000256" key="4">
    <source>
        <dbReference type="ARBA" id="ARBA00022475"/>
    </source>
</evidence>
<evidence type="ECO:0000259" key="15">
    <source>
        <dbReference type="PROSITE" id="PS50109"/>
    </source>
</evidence>
<feature type="transmembrane region" description="Helical" evidence="14">
    <location>
        <begin position="173"/>
        <end position="194"/>
    </location>
</feature>
<evidence type="ECO:0000256" key="10">
    <source>
        <dbReference type="ARBA" id="ARBA00022840"/>
    </source>
</evidence>
<evidence type="ECO:0000313" key="17">
    <source>
        <dbReference type="EMBL" id="MBC5668473.1"/>
    </source>
</evidence>
<dbReference type="EMBL" id="JACOOZ010000008">
    <property type="protein sequence ID" value="MBC5668473.1"/>
    <property type="molecule type" value="Genomic_DNA"/>
</dbReference>
<dbReference type="GO" id="GO:0016301">
    <property type="term" value="F:kinase activity"/>
    <property type="evidence" value="ECO:0007669"/>
    <property type="project" value="UniProtKB-KW"/>
</dbReference>
<evidence type="ECO:0000256" key="6">
    <source>
        <dbReference type="ARBA" id="ARBA00022679"/>
    </source>
</evidence>
<evidence type="ECO:0000256" key="14">
    <source>
        <dbReference type="SAM" id="Phobius"/>
    </source>
</evidence>
<keyword evidence="7 14" id="KW-0812">Transmembrane</keyword>
<dbReference type="Proteomes" id="UP000597877">
    <property type="component" value="Unassembled WGS sequence"/>
</dbReference>
<dbReference type="SUPFAM" id="SSF47384">
    <property type="entry name" value="Homodimeric domain of signal transducing histidine kinase"/>
    <property type="match status" value="1"/>
</dbReference>
<feature type="transmembrane region" description="Helical" evidence="14">
    <location>
        <begin position="6"/>
        <end position="27"/>
    </location>
</feature>
<dbReference type="InterPro" id="IPR004358">
    <property type="entry name" value="Sig_transdc_His_kin-like_C"/>
</dbReference>
<dbReference type="InterPro" id="IPR036890">
    <property type="entry name" value="HATPase_C_sf"/>
</dbReference>
<dbReference type="CDD" id="cd00075">
    <property type="entry name" value="HATPase"/>
    <property type="match status" value="1"/>
</dbReference>
<dbReference type="PROSITE" id="PS50885">
    <property type="entry name" value="HAMP"/>
    <property type="match status" value="1"/>
</dbReference>
<evidence type="ECO:0000256" key="1">
    <source>
        <dbReference type="ARBA" id="ARBA00000085"/>
    </source>
</evidence>
<reference evidence="17 18" key="1">
    <citation type="submission" date="2020-08" db="EMBL/GenBank/DDBJ databases">
        <title>Genome public.</title>
        <authorList>
            <person name="Liu C."/>
            <person name="Sun Q."/>
        </authorList>
    </citation>
    <scope>NUCLEOTIDE SEQUENCE [LARGE SCALE GENOMIC DNA]</scope>
    <source>
        <strain evidence="17 18">BX4</strain>
    </source>
</reference>
<dbReference type="CDD" id="cd06225">
    <property type="entry name" value="HAMP"/>
    <property type="match status" value="1"/>
</dbReference>
<keyword evidence="6" id="KW-0808">Transferase</keyword>
<dbReference type="CDD" id="cd00082">
    <property type="entry name" value="HisKA"/>
    <property type="match status" value="1"/>
</dbReference>
<evidence type="ECO:0000259" key="16">
    <source>
        <dbReference type="PROSITE" id="PS50885"/>
    </source>
</evidence>
<dbReference type="InterPro" id="IPR003660">
    <property type="entry name" value="HAMP_dom"/>
</dbReference>
<evidence type="ECO:0000256" key="8">
    <source>
        <dbReference type="ARBA" id="ARBA00022741"/>
    </source>
</evidence>
<name>A0ABR7F4C8_9FIRM</name>
<dbReference type="EC" id="2.7.13.3" evidence="3"/>
<dbReference type="Pfam" id="PF00672">
    <property type="entry name" value="HAMP"/>
    <property type="match status" value="1"/>
</dbReference>
<keyword evidence="9 17" id="KW-0418">Kinase</keyword>
<dbReference type="PANTHER" id="PTHR45528:SF1">
    <property type="entry name" value="SENSOR HISTIDINE KINASE CPXA"/>
    <property type="match status" value="1"/>
</dbReference>
<dbReference type="InterPro" id="IPR003661">
    <property type="entry name" value="HisK_dim/P_dom"/>
</dbReference>
<protein>
    <recommendedName>
        <fullName evidence="3">histidine kinase</fullName>
        <ecNumber evidence="3">2.7.13.3</ecNumber>
    </recommendedName>
</protein>
<dbReference type="InterPro" id="IPR005467">
    <property type="entry name" value="His_kinase_dom"/>
</dbReference>
<dbReference type="InterPro" id="IPR036097">
    <property type="entry name" value="HisK_dim/P_sf"/>
</dbReference>
<evidence type="ECO:0000256" key="9">
    <source>
        <dbReference type="ARBA" id="ARBA00022777"/>
    </source>
</evidence>
<evidence type="ECO:0000256" key="7">
    <source>
        <dbReference type="ARBA" id="ARBA00022692"/>
    </source>
</evidence>
<dbReference type="PROSITE" id="PS50109">
    <property type="entry name" value="HIS_KIN"/>
    <property type="match status" value="1"/>
</dbReference>
<evidence type="ECO:0000256" key="13">
    <source>
        <dbReference type="ARBA" id="ARBA00023136"/>
    </source>
</evidence>
<keyword evidence="10" id="KW-0067">ATP-binding</keyword>
<evidence type="ECO:0000313" key="18">
    <source>
        <dbReference type="Proteomes" id="UP000597877"/>
    </source>
</evidence>
<feature type="domain" description="Histidine kinase" evidence="15">
    <location>
        <begin position="258"/>
        <end position="472"/>
    </location>
</feature>
<comment type="caution">
    <text evidence="17">The sequence shown here is derived from an EMBL/GenBank/DDBJ whole genome shotgun (WGS) entry which is preliminary data.</text>
</comment>
<evidence type="ECO:0000256" key="5">
    <source>
        <dbReference type="ARBA" id="ARBA00022553"/>
    </source>
</evidence>
<evidence type="ECO:0000256" key="3">
    <source>
        <dbReference type="ARBA" id="ARBA00012438"/>
    </source>
</evidence>
<comment type="subcellular location">
    <subcellularLocation>
        <location evidence="2">Cell membrane</location>
        <topology evidence="2">Multi-pass membrane protein</topology>
    </subcellularLocation>
</comment>
<dbReference type="Gene3D" id="1.10.287.130">
    <property type="match status" value="1"/>
</dbReference>
<dbReference type="Gene3D" id="3.30.565.10">
    <property type="entry name" value="Histidine kinase-like ATPase, C-terminal domain"/>
    <property type="match status" value="1"/>
</dbReference>
<dbReference type="SMART" id="SM00388">
    <property type="entry name" value="HisKA"/>
    <property type="match status" value="1"/>
</dbReference>
<comment type="catalytic activity">
    <reaction evidence="1">
        <text>ATP + protein L-histidine = ADP + protein N-phospho-L-histidine.</text>
        <dbReference type="EC" id="2.7.13.3"/>
    </reaction>
</comment>
<dbReference type="PANTHER" id="PTHR45528">
    <property type="entry name" value="SENSOR HISTIDINE KINASE CPXA"/>
    <property type="match status" value="1"/>
</dbReference>
<dbReference type="InterPro" id="IPR050398">
    <property type="entry name" value="HssS/ArlS-like"/>
</dbReference>
<dbReference type="SUPFAM" id="SSF55874">
    <property type="entry name" value="ATPase domain of HSP90 chaperone/DNA topoisomerase II/histidine kinase"/>
    <property type="match status" value="1"/>
</dbReference>
<dbReference type="RefSeq" id="WP_118589756.1">
    <property type="nucleotide sequence ID" value="NZ_JACOOZ010000008.1"/>
</dbReference>
<feature type="domain" description="HAMP" evidence="16">
    <location>
        <begin position="191"/>
        <end position="243"/>
    </location>
</feature>
<proteinExistence type="predicted"/>
<keyword evidence="13 14" id="KW-0472">Membrane</keyword>
<keyword evidence="4" id="KW-1003">Cell membrane</keyword>
<dbReference type="Gene3D" id="6.10.340.10">
    <property type="match status" value="1"/>
</dbReference>
<evidence type="ECO:0000256" key="2">
    <source>
        <dbReference type="ARBA" id="ARBA00004651"/>
    </source>
</evidence>
<dbReference type="InterPro" id="IPR003594">
    <property type="entry name" value="HATPase_dom"/>
</dbReference>
<dbReference type="SMART" id="SM00304">
    <property type="entry name" value="HAMP"/>
    <property type="match status" value="1"/>
</dbReference>
<keyword evidence="18" id="KW-1185">Reference proteome</keyword>
<gene>
    <name evidence="17" type="ORF">H8S00_10870</name>
</gene>
<dbReference type="PRINTS" id="PR00344">
    <property type="entry name" value="BCTRLSENSOR"/>
</dbReference>
<keyword evidence="11 14" id="KW-1133">Transmembrane helix</keyword>
<evidence type="ECO:0000256" key="12">
    <source>
        <dbReference type="ARBA" id="ARBA00023012"/>
    </source>
</evidence>
<evidence type="ECO:0000256" key="11">
    <source>
        <dbReference type="ARBA" id="ARBA00022989"/>
    </source>
</evidence>
<keyword evidence="8" id="KW-0547">Nucleotide-binding</keyword>
<dbReference type="Pfam" id="PF02518">
    <property type="entry name" value="HATPase_c"/>
    <property type="match status" value="1"/>
</dbReference>
<sequence length="474" mass="54251">MKIWQRIFIVTMFIVTVFTLAMGLLLIGNQYKYQIDAEINNSKKFHENVMASVNVEVQRQMQEKTKSILSDHEFLEAYKAAYERFEDLGYGLKLSMDGENIMNNYDFSDDIVNKNMIKQERYAGYEIVHKSDYYFLIMESENSIYGRKIKCDTEYDITHIYGAYFAQRDRLKVLTIVFSLLSGIILLVTIRFLLRPVKKLQWGIHSISDGDYGRQLEVKGNNEITELTKDVNQMSEKIADDNRAKEEMIESRQVFIDNMAHEMKTPLTAILGFSDILTIKQNLTEEQIKEYSGYIYKEALRLKTMSGKLMELAQIEEKNVKGECVDIGNILDEVILSEQIVLEKSNIKINKKIVNKNVMVDKDLIKSVFYNILDNGAKATTQNGEMDVSMSVENNKVVIKIQDYGIGIPKEDVKKVMEPFYMVDKSRTRKSGGAGLGLALCKKIIELSNGEIEISSDIGKGCLVTVTLPVYDLD</sequence>
<accession>A0ABR7F4C8</accession>
<organism evidence="17 18">
    <name type="scientific">Eubacterium segne</name>
    <dbReference type="NCBI Taxonomy" id="2763045"/>
    <lineage>
        <taxon>Bacteria</taxon>
        <taxon>Bacillati</taxon>
        <taxon>Bacillota</taxon>
        <taxon>Clostridia</taxon>
        <taxon>Eubacteriales</taxon>
        <taxon>Eubacteriaceae</taxon>
        <taxon>Eubacterium</taxon>
    </lineage>
</organism>
<dbReference type="SMART" id="SM00387">
    <property type="entry name" value="HATPase_c"/>
    <property type="match status" value="1"/>
</dbReference>
<dbReference type="SUPFAM" id="SSF158472">
    <property type="entry name" value="HAMP domain-like"/>
    <property type="match status" value="1"/>
</dbReference>
<keyword evidence="12" id="KW-0902">Two-component regulatory system</keyword>
<dbReference type="Pfam" id="PF00512">
    <property type="entry name" value="HisKA"/>
    <property type="match status" value="1"/>
</dbReference>